<gene>
    <name evidence="6" type="ORF">GH714_004096</name>
</gene>
<keyword evidence="2" id="KW-1015">Disulfide bond</keyword>
<dbReference type="InterPro" id="IPR001480">
    <property type="entry name" value="Bulb-type_lectin_dom"/>
</dbReference>
<evidence type="ECO:0000256" key="1">
    <source>
        <dbReference type="ARBA" id="ARBA00022729"/>
    </source>
</evidence>
<feature type="chain" id="PRO_5025646318" description="Bulb-type lectin domain-containing protein" evidence="4">
    <location>
        <begin position="25"/>
        <end position="401"/>
    </location>
</feature>
<dbReference type="FunFam" id="2.90.10.30:FF:000003">
    <property type="entry name" value="Os04g0303100 protein"/>
    <property type="match status" value="1"/>
</dbReference>
<reference evidence="6 7" key="1">
    <citation type="journal article" date="2020" name="Mol. Plant">
        <title>The Chromosome-Based Rubber Tree Genome Provides New Insights into Spurge Genome Evolution and Rubber Biosynthesis.</title>
        <authorList>
            <person name="Liu J."/>
            <person name="Shi C."/>
            <person name="Shi C.C."/>
            <person name="Li W."/>
            <person name="Zhang Q.J."/>
            <person name="Zhang Y."/>
            <person name="Li K."/>
            <person name="Lu H.F."/>
            <person name="Shi C."/>
            <person name="Zhu S.T."/>
            <person name="Xiao Z.Y."/>
            <person name="Nan H."/>
            <person name="Yue Y."/>
            <person name="Zhu X.G."/>
            <person name="Wu Y."/>
            <person name="Hong X.N."/>
            <person name="Fan G.Y."/>
            <person name="Tong Y."/>
            <person name="Zhang D."/>
            <person name="Mao C.L."/>
            <person name="Liu Y.L."/>
            <person name="Hao S.J."/>
            <person name="Liu W.Q."/>
            <person name="Lv M.Q."/>
            <person name="Zhang H.B."/>
            <person name="Liu Y."/>
            <person name="Hu-Tang G.R."/>
            <person name="Wang J.P."/>
            <person name="Wang J.H."/>
            <person name="Sun Y.H."/>
            <person name="Ni S.B."/>
            <person name="Chen W.B."/>
            <person name="Zhang X.C."/>
            <person name="Jiao Y.N."/>
            <person name="Eichler E.E."/>
            <person name="Li G.H."/>
            <person name="Liu X."/>
            <person name="Gao L.Z."/>
        </authorList>
    </citation>
    <scope>NUCLEOTIDE SEQUENCE [LARGE SCALE GENOMIC DNA]</scope>
    <source>
        <strain evidence="7">cv. GT1</strain>
        <tissue evidence="6">Leaf</tissue>
    </source>
</reference>
<organism evidence="6 7">
    <name type="scientific">Hevea brasiliensis</name>
    <name type="common">Para rubber tree</name>
    <name type="synonym">Siphonia brasiliensis</name>
    <dbReference type="NCBI Taxonomy" id="3981"/>
    <lineage>
        <taxon>Eukaryota</taxon>
        <taxon>Viridiplantae</taxon>
        <taxon>Streptophyta</taxon>
        <taxon>Embryophyta</taxon>
        <taxon>Tracheophyta</taxon>
        <taxon>Spermatophyta</taxon>
        <taxon>Magnoliopsida</taxon>
        <taxon>eudicotyledons</taxon>
        <taxon>Gunneridae</taxon>
        <taxon>Pentapetalae</taxon>
        <taxon>rosids</taxon>
        <taxon>fabids</taxon>
        <taxon>Malpighiales</taxon>
        <taxon>Euphorbiaceae</taxon>
        <taxon>Crotonoideae</taxon>
        <taxon>Micrandreae</taxon>
        <taxon>Hevea</taxon>
    </lineage>
</organism>
<dbReference type="PANTHER" id="PTHR47976">
    <property type="entry name" value="G-TYPE LECTIN S-RECEPTOR-LIKE SERINE/THREONINE-PROTEIN KINASE SD2-5"/>
    <property type="match status" value="1"/>
</dbReference>
<dbReference type="InterPro" id="IPR051343">
    <property type="entry name" value="G-type_lectin_kinases/EP1-like"/>
</dbReference>
<protein>
    <recommendedName>
        <fullName evidence="5">Bulb-type lectin domain-containing protein</fullName>
    </recommendedName>
</protein>
<feature type="domain" description="Bulb-type lectin" evidence="5">
    <location>
        <begin position="40"/>
        <end position="177"/>
    </location>
</feature>
<dbReference type="EMBL" id="JAAGAX010000008">
    <property type="protein sequence ID" value="KAF2305343.1"/>
    <property type="molecule type" value="Genomic_DNA"/>
</dbReference>
<proteinExistence type="predicted"/>
<evidence type="ECO:0000313" key="6">
    <source>
        <dbReference type="EMBL" id="KAF2305343.1"/>
    </source>
</evidence>
<name>A0A6A6LYZ1_HEVBR</name>
<evidence type="ECO:0000256" key="2">
    <source>
        <dbReference type="ARBA" id="ARBA00023157"/>
    </source>
</evidence>
<evidence type="ECO:0000256" key="4">
    <source>
        <dbReference type="SAM" id="SignalP"/>
    </source>
</evidence>
<dbReference type="Gene3D" id="2.90.10.10">
    <property type="entry name" value="Bulb-type lectin domain"/>
    <property type="match status" value="1"/>
</dbReference>
<dbReference type="CDD" id="cd00054">
    <property type="entry name" value="EGF_CA"/>
    <property type="match status" value="1"/>
</dbReference>
<dbReference type="CDD" id="cd00028">
    <property type="entry name" value="B_lectin"/>
    <property type="match status" value="1"/>
</dbReference>
<evidence type="ECO:0000256" key="3">
    <source>
        <dbReference type="ARBA" id="ARBA00023180"/>
    </source>
</evidence>
<dbReference type="InterPro" id="IPR036426">
    <property type="entry name" value="Bulb-type_lectin_dom_sf"/>
</dbReference>
<dbReference type="PANTHER" id="PTHR47976:SF30">
    <property type="entry name" value="RECEPTOR-LIKE SERINE_THREONINE-PROTEIN KINASE"/>
    <property type="match status" value="1"/>
</dbReference>
<accession>A0A6A6LYZ1</accession>
<keyword evidence="7" id="KW-1185">Reference proteome</keyword>
<dbReference type="Pfam" id="PF01453">
    <property type="entry name" value="B_lectin"/>
    <property type="match status" value="1"/>
</dbReference>
<dbReference type="AlphaFoldDB" id="A0A6A6LYZ1"/>
<keyword evidence="1 4" id="KW-0732">Signal</keyword>
<dbReference type="PROSITE" id="PS50927">
    <property type="entry name" value="BULB_LECTIN"/>
    <property type="match status" value="1"/>
</dbReference>
<sequence length="401" mass="44821">MGICLWSGILQLVIISSLACFQNAQFHYPSTAQVSTSWSIKNLSIPLPLLPFQIILFDGKRNDGLIRRSNYGFVCGFYFPSDQYDSLFFAVGIVENLGDNFTSYVDVVWVANRNKPVGVDAKLQFLPDGNLVLTDADGSLVWSTKTSKRSVAGMKMMETGNLVLHDSNNKTVWQSFDYPTDSLLLGQKLVKGQRLSACASETNMSEGNYYLSVTSQGLFAFYQANAPQMYFRYLAFEGDMEGIELNYSTSGTGSLSLYFFATKPSKPFHFKTVTDYDEITMPVIKFDSYGHLTLYDHGDSFSQVDMLAEYMSACEYPNTCGNLKLCSNGGSECSCPAGYVEDDLLSRGCNEKIQPYAKIRNFNLPNPTFLFAIKMSTILVLSTLMPQFLKEQTWKAVKKHA</sequence>
<comment type="caution">
    <text evidence="6">The sequence shown here is derived from an EMBL/GenBank/DDBJ whole genome shotgun (WGS) entry which is preliminary data.</text>
</comment>
<dbReference type="Proteomes" id="UP000467840">
    <property type="component" value="Chromosome 9"/>
</dbReference>
<keyword evidence="3" id="KW-0325">Glycoprotein</keyword>
<feature type="signal peptide" evidence="4">
    <location>
        <begin position="1"/>
        <end position="24"/>
    </location>
</feature>
<dbReference type="SMART" id="SM00108">
    <property type="entry name" value="B_lectin"/>
    <property type="match status" value="1"/>
</dbReference>
<dbReference type="SUPFAM" id="SSF51110">
    <property type="entry name" value="alpha-D-mannose-specific plant lectins"/>
    <property type="match status" value="1"/>
</dbReference>
<evidence type="ECO:0000259" key="5">
    <source>
        <dbReference type="PROSITE" id="PS50927"/>
    </source>
</evidence>
<evidence type="ECO:0000313" key="7">
    <source>
        <dbReference type="Proteomes" id="UP000467840"/>
    </source>
</evidence>